<evidence type="ECO:0000313" key="3">
    <source>
        <dbReference type="Proteomes" id="UP000265520"/>
    </source>
</evidence>
<evidence type="ECO:0000313" key="2">
    <source>
        <dbReference type="EMBL" id="MCI58312.1"/>
    </source>
</evidence>
<comment type="caution">
    <text evidence="2">The sequence shown here is derived from an EMBL/GenBank/DDBJ whole genome shotgun (WGS) entry which is preliminary data.</text>
</comment>
<accession>A0A392TBN5</accession>
<evidence type="ECO:0000256" key="1">
    <source>
        <dbReference type="SAM" id="MobiDB-lite"/>
    </source>
</evidence>
<dbReference type="EMBL" id="LXQA010544007">
    <property type="protein sequence ID" value="MCI58312.1"/>
    <property type="molecule type" value="Genomic_DNA"/>
</dbReference>
<feature type="non-terminal residue" evidence="2">
    <location>
        <position position="1"/>
    </location>
</feature>
<name>A0A392TBN5_9FABA</name>
<organism evidence="2 3">
    <name type="scientific">Trifolium medium</name>
    <dbReference type="NCBI Taxonomy" id="97028"/>
    <lineage>
        <taxon>Eukaryota</taxon>
        <taxon>Viridiplantae</taxon>
        <taxon>Streptophyta</taxon>
        <taxon>Embryophyta</taxon>
        <taxon>Tracheophyta</taxon>
        <taxon>Spermatophyta</taxon>
        <taxon>Magnoliopsida</taxon>
        <taxon>eudicotyledons</taxon>
        <taxon>Gunneridae</taxon>
        <taxon>Pentapetalae</taxon>
        <taxon>rosids</taxon>
        <taxon>fabids</taxon>
        <taxon>Fabales</taxon>
        <taxon>Fabaceae</taxon>
        <taxon>Papilionoideae</taxon>
        <taxon>50 kb inversion clade</taxon>
        <taxon>NPAAA clade</taxon>
        <taxon>Hologalegina</taxon>
        <taxon>IRL clade</taxon>
        <taxon>Trifolieae</taxon>
        <taxon>Trifolium</taxon>
    </lineage>
</organism>
<dbReference type="Proteomes" id="UP000265520">
    <property type="component" value="Unassembled WGS sequence"/>
</dbReference>
<dbReference type="AlphaFoldDB" id="A0A392TBN5"/>
<reference evidence="2 3" key="1">
    <citation type="journal article" date="2018" name="Front. Plant Sci.">
        <title>Red Clover (Trifolium pratense) and Zigzag Clover (T. medium) - A Picture of Genomic Similarities and Differences.</title>
        <authorList>
            <person name="Dluhosova J."/>
            <person name="Istvanek J."/>
            <person name="Nedelnik J."/>
            <person name="Repkova J."/>
        </authorList>
    </citation>
    <scope>NUCLEOTIDE SEQUENCE [LARGE SCALE GENOMIC DNA]</scope>
    <source>
        <strain evidence="3">cv. 10/8</strain>
        <tissue evidence="2">Leaf</tissue>
    </source>
</reference>
<keyword evidence="3" id="KW-1185">Reference proteome</keyword>
<feature type="region of interest" description="Disordered" evidence="1">
    <location>
        <begin position="1"/>
        <end position="20"/>
    </location>
</feature>
<sequence length="49" mass="5457">AALGGATVGDSHPHHPCPDRPTTFLWQLKVETGSVRQLTMSAITSRRWW</sequence>
<protein>
    <submittedName>
        <fullName evidence="2">Uncharacterized protein</fullName>
    </submittedName>
</protein>
<proteinExistence type="predicted"/>